<keyword evidence="3" id="KW-1185">Reference proteome</keyword>
<reference evidence="4" key="2">
    <citation type="submission" date="2016-06" db="UniProtKB">
        <authorList>
            <consortium name="WormBaseParasite"/>
        </authorList>
    </citation>
    <scope>IDENTIFICATION</scope>
</reference>
<feature type="signal peptide" evidence="1">
    <location>
        <begin position="1"/>
        <end position="20"/>
    </location>
</feature>
<proteinExistence type="predicted"/>
<feature type="domain" description="Abnormal cell migration protein 18-like fibronectin type I" evidence="2">
    <location>
        <begin position="107"/>
        <end position="161"/>
    </location>
</feature>
<evidence type="ECO:0000256" key="1">
    <source>
        <dbReference type="SAM" id="SignalP"/>
    </source>
</evidence>
<dbReference type="WBParaSite" id="GPLIN_000395500">
    <property type="protein sequence ID" value="GPLIN_000395500"/>
    <property type="gene ID" value="GPLIN_000395500"/>
</dbReference>
<evidence type="ECO:0000259" key="2">
    <source>
        <dbReference type="Pfam" id="PF23003"/>
    </source>
</evidence>
<dbReference type="AlphaFoldDB" id="A0A183BTL9"/>
<evidence type="ECO:0000313" key="3">
    <source>
        <dbReference type="Proteomes" id="UP000050741"/>
    </source>
</evidence>
<dbReference type="InterPro" id="IPR040282">
    <property type="entry name" value="Mig-18-like"/>
</dbReference>
<dbReference type="PANTHER" id="PTHR35572">
    <property type="entry name" value="PROTEIN CBG04538-RELATED"/>
    <property type="match status" value="1"/>
</dbReference>
<accession>A0A183BTL9</accession>
<dbReference type="Proteomes" id="UP000050741">
    <property type="component" value="Unassembled WGS sequence"/>
</dbReference>
<reference evidence="3" key="1">
    <citation type="submission" date="2014-05" db="EMBL/GenBank/DDBJ databases">
        <title>The genome and life-stage specific transcriptomes of Globodera pallida elucidate key aspects of plant parasitism by a cyst nematode.</title>
        <authorList>
            <person name="Cotton J.A."/>
            <person name="Lilley C.J."/>
            <person name="Jones L.M."/>
            <person name="Kikuchi T."/>
            <person name="Reid A.J."/>
            <person name="Thorpe P."/>
            <person name="Tsai I.J."/>
            <person name="Beasley H."/>
            <person name="Blok V."/>
            <person name="Cock P.J.A."/>
            <person name="Van den Akker S.E."/>
            <person name="Holroyd N."/>
            <person name="Hunt M."/>
            <person name="Mantelin S."/>
            <person name="Naghra H."/>
            <person name="Pain A."/>
            <person name="Palomares-Rius J.E."/>
            <person name="Zarowiecki M."/>
            <person name="Berriman M."/>
            <person name="Jones J.T."/>
            <person name="Urwin P.E."/>
        </authorList>
    </citation>
    <scope>NUCLEOTIDE SEQUENCE [LARGE SCALE GENOMIC DNA]</scope>
    <source>
        <strain evidence="3">Lindley</strain>
    </source>
</reference>
<feature type="chain" id="PRO_5008146612" evidence="1">
    <location>
        <begin position="21"/>
        <end position="276"/>
    </location>
</feature>
<sequence length="276" mass="30537">MTLFFTLAFVAFALWGTAQSCVHNGITYGNGDEWLERSAFIMRCTINANGSWRTEVVACTIPDGRRVPINTALEDRSDEWRCKMDPSGMVTLVQGANPNARCDGRTVGSIWQEKSFELECRPGGYRRLLACISEDGQRVPVNGSRVVNGFTMVCQQFGNGTVIFHGSKTVRPVAEPIYNRRIGEQQPNYYGQQNAAGVVRCNDEMGIPQSVGSYWTENHRFNKTCRPNGAVEVVNCVSKDGYQIPVNSQVIRAGAKYSCEMTPQGIIRFTAGPADE</sequence>
<protein>
    <submittedName>
        <fullName evidence="4">Sushi domain-containing protein</fullName>
    </submittedName>
</protein>
<organism evidence="3 4">
    <name type="scientific">Globodera pallida</name>
    <name type="common">Potato cyst nematode worm</name>
    <name type="synonym">Heterodera pallida</name>
    <dbReference type="NCBI Taxonomy" id="36090"/>
    <lineage>
        <taxon>Eukaryota</taxon>
        <taxon>Metazoa</taxon>
        <taxon>Ecdysozoa</taxon>
        <taxon>Nematoda</taxon>
        <taxon>Chromadorea</taxon>
        <taxon>Rhabditida</taxon>
        <taxon>Tylenchina</taxon>
        <taxon>Tylenchomorpha</taxon>
        <taxon>Tylenchoidea</taxon>
        <taxon>Heteroderidae</taxon>
        <taxon>Heteroderinae</taxon>
        <taxon>Globodera</taxon>
    </lineage>
</organism>
<feature type="domain" description="Abnormal cell migration protein 18-like fibronectin type I" evidence="2">
    <location>
        <begin position="206"/>
        <end position="265"/>
    </location>
</feature>
<dbReference type="InterPro" id="IPR055119">
    <property type="entry name" value="Mig18_Fn1"/>
</dbReference>
<feature type="domain" description="Abnormal cell migration protein 18-like fibronectin type I" evidence="2">
    <location>
        <begin position="20"/>
        <end position="89"/>
    </location>
</feature>
<name>A0A183BTL9_GLOPA</name>
<dbReference type="SUPFAM" id="SSF57603">
    <property type="entry name" value="FnI-like domain"/>
    <property type="match status" value="1"/>
</dbReference>
<keyword evidence="1" id="KW-0732">Signal</keyword>
<evidence type="ECO:0000313" key="4">
    <source>
        <dbReference type="WBParaSite" id="GPLIN_000395500"/>
    </source>
</evidence>
<dbReference type="Pfam" id="PF23003">
    <property type="entry name" value="Fn1_2"/>
    <property type="match status" value="3"/>
</dbReference>